<reference evidence="3" key="1">
    <citation type="submission" date="2019-08" db="EMBL/GenBank/DDBJ databases">
        <authorList>
            <person name="Kucharzyk K."/>
            <person name="Murdoch R.W."/>
            <person name="Higgins S."/>
            <person name="Loffler F."/>
        </authorList>
    </citation>
    <scope>NUCLEOTIDE SEQUENCE</scope>
</reference>
<proteinExistence type="predicted"/>
<evidence type="ECO:0000256" key="1">
    <source>
        <dbReference type="SAM" id="MobiDB-lite"/>
    </source>
</evidence>
<dbReference type="AlphaFoldDB" id="A0A644WKF9"/>
<accession>A0A644WKF9</accession>
<gene>
    <name evidence="3" type="ORF">SDC9_50311</name>
</gene>
<feature type="transmembrane region" description="Helical" evidence="2">
    <location>
        <begin position="65"/>
        <end position="85"/>
    </location>
</feature>
<evidence type="ECO:0000313" key="3">
    <source>
        <dbReference type="EMBL" id="MPM04041.1"/>
    </source>
</evidence>
<keyword evidence="2" id="KW-0812">Transmembrane</keyword>
<keyword evidence="2" id="KW-0472">Membrane</keyword>
<keyword evidence="2" id="KW-1133">Transmembrane helix</keyword>
<comment type="caution">
    <text evidence="3">The sequence shown here is derived from an EMBL/GenBank/DDBJ whole genome shotgun (WGS) entry which is preliminary data.</text>
</comment>
<feature type="compositionally biased region" description="Polar residues" evidence="1">
    <location>
        <begin position="142"/>
        <end position="156"/>
    </location>
</feature>
<protein>
    <submittedName>
        <fullName evidence="3">Uncharacterized protein</fullName>
    </submittedName>
</protein>
<name>A0A644WKF9_9ZZZZ</name>
<organism evidence="3">
    <name type="scientific">bioreactor metagenome</name>
    <dbReference type="NCBI Taxonomy" id="1076179"/>
    <lineage>
        <taxon>unclassified sequences</taxon>
        <taxon>metagenomes</taxon>
        <taxon>ecological metagenomes</taxon>
    </lineage>
</organism>
<dbReference type="EMBL" id="VSSQ01001004">
    <property type="protein sequence ID" value="MPM04041.1"/>
    <property type="molecule type" value="Genomic_DNA"/>
</dbReference>
<feature type="region of interest" description="Disordered" evidence="1">
    <location>
        <begin position="125"/>
        <end position="172"/>
    </location>
</feature>
<sequence>MEKKIARIARWLDRCSKACSAMSWQSALLDMECAKAELEEAREQLWARAEGSTQASPVVRRAGRMALAAVLGLFLVLSVAGPVAVQTAREAVSIASGPSIEWVSTDEKALLSALRRSLSDANLARLSAEPEEKAPGREEETTSVPRQADSSRNSMARQRGPKEKFQNPSSSGREFDTIITLVQIGQKALRERESAIRFDAP</sequence>
<feature type="compositionally biased region" description="Basic and acidic residues" evidence="1">
    <location>
        <begin position="128"/>
        <end position="140"/>
    </location>
</feature>
<evidence type="ECO:0000256" key="2">
    <source>
        <dbReference type="SAM" id="Phobius"/>
    </source>
</evidence>